<gene>
    <name evidence="1" type="ORF">DEBURN_LOCUS5172</name>
</gene>
<dbReference type="EMBL" id="CAJVPK010000442">
    <property type="protein sequence ID" value="CAG8510935.1"/>
    <property type="molecule type" value="Genomic_DNA"/>
</dbReference>
<protein>
    <submittedName>
        <fullName evidence="1">3227_t:CDS:1</fullName>
    </submittedName>
</protein>
<name>A0A9N8ZYC0_9GLOM</name>
<dbReference type="Proteomes" id="UP000789706">
    <property type="component" value="Unassembled WGS sequence"/>
</dbReference>
<reference evidence="1" key="1">
    <citation type="submission" date="2021-06" db="EMBL/GenBank/DDBJ databases">
        <authorList>
            <person name="Kallberg Y."/>
            <person name="Tangrot J."/>
            <person name="Rosling A."/>
        </authorList>
    </citation>
    <scope>NUCLEOTIDE SEQUENCE</scope>
    <source>
        <strain evidence="1">AZ414A</strain>
    </source>
</reference>
<proteinExistence type="predicted"/>
<accession>A0A9N8ZYC0</accession>
<comment type="caution">
    <text evidence="1">The sequence shown here is derived from an EMBL/GenBank/DDBJ whole genome shotgun (WGS) entry which is preliminary data.</text>
</comment>
<organism evidence="1 2">
    <name type="scientific">Diversispora eburnea</name>
    <dbReference type="NCBI Taxonomy" id="1213867"/>
    <lineage>
        <taxon>Eukaryota</taxon>
        <taxon>Fungi</taxon>
        <taxon>Fungi incertae sedis</taxon>
        <taxon>Mucoromycota</taxon>
        <taxon>Glomeromycotina</taxon>
        <taxon>Glomeromycetes</taxon>
        <taxon>Diversisporales</taxon>
        <taxon>Diversisporaceae</taxon>
        <taxon>Diversispora</taxon>
    </lineage>
</organism>
<evidence type="ECO:0000313" key="1">
    <source>
        <dbReference type="EMBL" id="CAG8510935.1"/>
    </source>
</evidence>
<keyword evidence="2" id="KW-1185">Reference proteome</keyword>
<evidence type="ECO:0000313" key="2">
    <source>
        <dbReference type="Proteomes" id="UP000789706"/>
    </source>
</evidence>
<dbReference type="AlphaFoldDB" id="A0A9N8ZYC0"/>
<sequence>MIDNSSIQEVRSVIDSQESIFQALLKEERRVPDKIITKVCWVDNEDLLV</sequence>